<evidence type="ECO:0000313" key="1">
    <source>
        <dbReference type="EMBL" id="RZC81920.1"/>
    </source>
</evidence>
<dbReference type="Gramene" id="RZC81920">
    <property type="protein sequence ID" value="RZC81920"/>
    <property type="gene ID" value="C5167_044510"/>
</dbReference>
<dbReference type="AlphaFoldDB" id="A0A4Y7LBB0"/>
<gene>
    <name evidence="1" type="ORF">C5167_044510</name>
</gene>
<protein>
    <submittedName>
        <fullName evidence="1">Uncharacterized protein</fullName>
    </submittedName>
</protein>
<sequence length="463" mass="52794">MVIFFIVKRYDLLEIFMIFTEQISQIIANMGKESSKVRIDEYLSIIIIFDRGKLLYDTSSSGYELENRVSHTMLLVWKGKLKSENFLCYPCCCFFDLRAQCINPLSFNISGVHSHGLFRVYLHFSVYQLLQLGPDGDVCFYRFSTQLLKILISDSDQVEFHVFSLVVSLTNLIRSPIKLLRMRLNLVKMPQIGGILGYSYGPRMFDRGKDCGICRSGNYVYDLTLESGLGLDISNFAGDFESFPSHEWQQLYWVTARRSCKKYLIVAAEYFLGTTQHLFKKLRTSTPDGSSKQDGDENLNSMDMIHSSQGVTIVLVITLHGFPAYTPYIKDCILLIRFWMEVFTTVAATLQVITCHHSRTAGLRGEMNIPISHNGLETIMSASLCGIFRVFDFVYTGSGMTLGNNLSQFPHNHNFAKKGYKQLKTNKEEVIFPRKELQLQVVSLLVYTQTSVVKLQGMFTTGK</sequence>
<dbReference type="EMBL" id="CM010724">
    <property type="protein sequence ID" value="RZC81920.1"/>
    <property type="molecule type" value="Genomic_DNA"/>
</dbReference>
<name>A0A4Y7LBB0_PAPSO</name>
<keyword evidence="2" id="KW-1185">Reference proteome</keyword>
<organism evidence="1 2">
    <name type="scientific">Papaver somniferum</name>
    <name type="common">Opium poppy</name>
    <dbReference type="NCBI Taxonomy" id="3469"/>
    <lineage>
        <taxon>Eukaryota</taxon>
        <taxon>Viridiplantae</taxon>
        <taxon>Streptophyta</taxon>
        <taxon>Embryophyta</taxon>
        <taxon>Tracheophyta</taxon>
        <taxon>Spermatophyta</taxon>
        <taxon>Magnoliopsida</taxon>
        <taxon>Ranunculales</taxon>
        <taxon>Papaveraceae</taxon>
        <taxon>Papaveroideae</taxon>
        <taxon>Papaver</taxon>
    </lineage>
</organism>
<evidence type="ECO:0000313" key="2">
    <source>
        <dbReference type="Proteomes" id="UP000316621"/>
    </source>
</evidence>
<proteinExistence type="predicted"/>
<reference evidence="1 2" key="1">
    <citation type="journal article" date="2018" name="Science">
        <title>The opium poppy genome and morphinan production.</title>
        <authorList>
            <person name="Guo L."/>
            <person name="Winzer T."/>
            <person name="Yang X."/>
            <person name="Li Y."/>
            <person name="Ning Z."/>
            <person name="He Z."/>
            <person name="Teodor R."/>
            <person name="Lu Y."/>
            <person name="Bowser T.A."/>
            <person name="Graham I.A."/>
            <person name="Ye K."/>
        </authorList>
    </citation>
    <scope>NUCLEOTIDE SEQUENCE [LARGE SCALE GENOMIC DNA]</scope>
    <source>
        <strain evidence="2">cv. HN1</strain>
        <tissue evidence="1">Leaves</tissue>
    </source>
</reference>
<accession>A0A4Y7LBB0</accession>
<dbReference type="Proteomes" id="UP000316621">
    <property type="component" value="Chromosome 10"/>
</dbReference>